<feature type="domain" description="Radical SAM core" evidence="13">
    <location>
        <begin position="86"/>
        <end position="297"/>
    </location>
</feature>
<evidence type="ECO:0000313" key="14">
    <source>
        <dbReference type="EMBL" id="QEN09749.1"/>
    </source>
</evidence>
<feature type="modified residue" description="N6-(pyridoxal phosphate)lysine" evidence="12">
    <location>
        <position position="312"/>
    </location>
</feature>
<dbReference type="GO" id="GO:0016853">
    <property type="term" value="F:isomerase activity"/>
    <property type="evidence" value="ECO:0007669"/>
    <property type="project" value="UniProtKB-KW"/>
</dbReference>
<dbReference type="OrthoDB" id="9768064at2"/>
<gene>
    <name evidence="14" type="ORF">EXM22_17815</name>
</gene>
<keyword evidence="8" id="KW-0408">Iron</keyword>
<dbReference type="InterPro" id="IPR003739">
    <property type="entry name" value="Lys_aminomutase/Glu_NH3_mut"/>
</dbReference>
<evidence type="ECO:0000256" key="12">
    <source>
        <dbReference type="PIRSR" id="PIRSR603739-50"/>
    </source>
</evidence>
<name>A0A5C1QRB5_9SPIO</name>
<dbReference type="RefSeq" id="WP_149487821.1">
    <property type="nucleotide sequence ID" value="NZ_CP036150.1"/>
</dbReference>
<keyword evidence="10" id="KW-0413">Isomerase</keyword>
<dbReference type="GO" id="GO:0046872">
    <property type="term" value="F:metal ion binding"/>
    <property type="evidence" value="ECO:0007669"/>
    <property type="project" value="UniProtKB-KW"/>
</dbReference>
<dbReference type="InterPro" id="IPR007197">
    <property type="entry name" value="rSAM"/>
</dbReference>
<accession>A0A5C1QRB5</accession>
<dbReference type="SFLD" id="SFLDS00029">
    <property type="entry name" value="Radical_SAM"/>
    <property type="match status" value="1"/>
</dbReference>
<dbReference type="EMBL" id="CP036150">
    <property type="protein sequence ID" value="QEN09749.1"/>
    <property type="molecule type" value="Genomic_DNA"/>
</dbReference>
<evidence type="ECO:0000259" key="13">
    <source>
        <dbReference type="PROSITE" id="PS51918"/>
    </source>
</evidence>
<dbReference type="SFLD" id="SFLDG01070">
    <property type="entry name" value="PLP-dependent"/>
    <property type="match status" value="1"/>
</dbReference>
<dbReference type="PIRSF" id="PIRSF004911">
    <property type="entry name" value="DUF160"/>
    <property type="match status" value="1"/>
</dbReference>
<evidence type="ECO:0000256" key="3">
    <source>
        <dbReference type="ARBA" id="ARBA00008703"/>
    </source>
</evidence>
<evidence type="ECO:0000256" key="2">
    <source>
        <dbReference type="ARBA" id="ARBA00001966"/>
    </source>
</evidence>
<evidence type="ECO:0000256" key="7">
    <source>
        <dbReference type="ARBA" id="ARBA00022898"/>
    </source>
</evidence>
<evidence type="ECO:0000256" key="4">
    <source>
        <dbReference type="ARBA" id="ARBA00022485"/>
    </source>
</evidence>
<evidence type="ECO:0000256" key="5">
    <source>
        <dbReference type="ARBA" id="ARBA00022691"/>
    </source>
</evidence>
<dbReference type="Pfam" id="PF04055">
    <property type="entry name" value="Radical_SAM"/>
    <property type="match status" value="1"/>
</dbReference>
<comment type="cofactor">
    <cofactor evidence="1 12">
        <name>pyridoxal 5'-phosphate</name>
        <dbReference type="ChEBI" id="CHEBI:597326"/>
    </cofactor>
</comment>
<dbReference type="CDD" id="cd01335">
    <property type="entry name" value="Radical_SAM"/>
    <property type="match status" value="1"/>
</dbReference>
<sequence>MDETHNKSGEALPHNISLQRDEQGWFEAEGDKLAYQGNPYYLNLALQHDGIRRQLIPTKQEMMFLDTESSDPLSEGIHSPVPRMIHRYGNRVAVLVTDRCSIHCRHCFRRSFTGKGHADLSQSECDSIIGYIENHKEIQEVLLTGGDPLTLGDSSLLEILKRFRTVRDDLIIRLATRIPAVYPRRINPDLLREIGRLSPLWMVIQFNHPEELTPESRRALRIIREAGIPMVNQTVLLKAVNDDSDILARLFQGLLREGVKPYYLFQGDLARGTSHFRVPLERGWQIMDELRVKISGLAMPSYAVDLPGGGGKIPLNRSLLLRTTKTAYVFKNTEVDGREYEYPRETE</sequence>
<dbReference type="InterPro" id="IPR025895">
    <property type="entry name" value="LAM_C_dom"/>
</dbReference>
<evidence type="ECO:0000256" key="10">
    <source>
        <dbReference type="ARBA" id="ARBA00023235"/>
    </source>
</evidence>
<evidence type="ECO:0000256" key="9">
    <source>
        <dbReference type="ARBA" id="ARBA00023014"/>
    </source>
</evidence>
<evidence type="ECO:0000256" key="8">
    <source>
        <dbReference type="ARBA" id="ARBA00023004"/>
    </source>
</evidence>
<dbReference type="GO" id="GO:0051539">
    <property type="term" value="F:4 iron, 4 sulfur cluster binding"/>
    <property type="evidence" value="ECO:0007669"/>
    <property type="project" value="UniProtKB-KW"/>
</dbReference>
<evidence type="ECO:0000256" key="1">
    <source>
        <dbReference type="ARBA" id="ARBA00001933"/>
    </source>
</evidence>
<dbReference type="PANTHER" id="PTHR30538">
    <property type="entry name" value="LYSINE 2,3-AMINOMUTASE-RELATED"/>
    <property type="match status" value="1"/>
</dbReference>
<comment type="similarity">
    <text evidence="3">Belongs to the radical SAM superfamily. KamA family.</text>
</comment>
<dbReference type="InterPro" id="IPR058240">
    <property type="entry name" value="rSAM_sf"/>
</dbReference>
<keyword evidence="9 11" id="KW-0411">Iron-sulfur</keyword>
<reference evidence="14 15" key="1">
    <citation type="submission" date="2019-02" db="EMBL/GenBank/DDBJ databases">
        <title>Complete Genome Sequence and Methylome Analysis of free living Spirochaetas.</title>
        <authorList>
            <person name="Fomenkov A."/>
            <person name="Dubinina G."/>
            <person name="Leshcheva N."/>
            <person name="Mikheeva N."/>
            <person name="Grabovich M."/>
            <person name="Vincze T."/>
            <person name="Roberts R.J."/>
        </authorList>
    </citation>
    <scope>NUCLEOTIDE SEQUENCE [LARGE SCALE GENOMIC DNA]</scope>
    <source>
        <strain evidence="14 15">K2</strain>
    </source>
</reference>
<dbReference type="SUPFAM" id="SSF102114">
    <property type="entry name" value="Radical SAM enzymes"/>
    <property type="match status" value="1"/>
</dbReference>
<dbReference type="KEGG" id="ock:EXM22_17815"/>
<dbReference type="NCBIfam" id="TIGR00238">
    <property type="entry name" value="KamA family radical SAM protein"/>
    <property type="match status" value="1"/>
</dbReference>
<keyword evidence="6 11" id="KW-0479">Metal-binding</keyword>
<dbReference type="InterPro" id="IPR013785">
    <property type="entry name" value="Aldolase_TIM"/>
</dbReference>
<dbReference type="PANTHER" id="PTHR30538:SF1">
    <property type="entry name" value="L-LYSINE 2,3-AMINOMUTASE"/>
    <property type="match status" value="1"/>
</dbReference>
<dbReference type="Pfam" id="PF12544">
    <property type="entry name" value="LAM_C"/>
    <property type="match status" value="1"/>
</dbReference>
<keyword evidence="15" id="KW-1185">Reference proteome</keyword>
<evidence type="ECO:0000313" key="15">
    <source>
        <dbReference type="Proteomes" id="UP000324209"/>
    </source>
</evidence>
<feature type="binding site" evidence="11">
    <location>
        <position position="100"/>
    </location>
    <ligand>
        <name>[4Fe-4S] cluster</name>
        <dbReference type="ChEBI" id="CHEBI:49883"/>
        <note>4Fe-4S-S-AdoMet</note>
    </ligand>
</feature>
<protein>
    <submittedName>
        <fullName evidence="14">KamA family radical SAM protein</fullName>
    </submittedName>
</protein>
<dbReference type="AlphaFoldDB" id="A0A5C1QRB5"/>
<dbReference type="Gene3D" id="3.20.20.70">
    <property type="entry name" value="Aldolase class I"/>
    <property type="match status" value="1"/>
</dbReference>
<keyword evidence="5" id="KW-0949">S-adenosyl-L-methionine</keyword>
<organism evidence="14 15">
    <name type="scientific">Oceanispirochaeta crateris</name>
    <dbReference type="NCBI Taxonomy" id="2518645"/>
    <lineage>
        <taxon>Bacteria</taxon>
        <taxon>Pseudomonadati</taxon>
        <taxon>Spirochaetota</taxon>
        <taxon>Spirochaetia</taxon>
        <taxon>Spirochaetales</taxon>
        <taxon>Spirochaetaceae</taxon>
        <taxon>Oceanispirochaeta</taxon>
    </lineage>
</organism>
<dbReference type="PROSITE" id="PS51918">
    <property type="entry name" value="RADICAL_SAM"/>
    <property type="match status" value="1"/>
</dbReference>
<dbReference type="Proteomes" id="UP000324209">
    <property type="component" value="Chromosome"/>
</dbReference>
<comment type="cofactor">
    <cofactor evidence="2">
        <name>[4Fe-4S] cluster</name>
        <dbReference type="ChEBI" id="CHEBI:49883"/>
    </cofactor>
</comment>
<keyword evidence="7 12" id="KW-0663">Pyridoxal phosphate</keyword>
<evidence type="ECO:0000256" key="6">
    <source>
        <dbReference type="ARBA" id="ARBA00022723"/>
    </source>
</evidence>
<proteinExistence type="inferred from homology"/>
<keyword evidence="4 11" id="KW-0004">4Fe-4S</keyword>
<feature type="binding site" evidence="11">
    <location>
        <position position="104"/>
    </location>
    <ligand>
        <name>[4Fe-4S] cluster</name>
        <dbReference type="ChEBI" id="CHEBI:49883"/>
        <note>4Fe-4S-S-AdoMet</note>
    </ligand>
</feature>
<evidence type="ECO:0000256" key="11">
    <source>
        <dbReference type="PIRSR" id="PIRSR004911-1"/>
    </source>
</evidence>
<feature type="binding site" evidence="11">
    <location>
        <position position="107"/>
    </location>
    <ligand>
        <name>[4Fe-4S] cluster</name>
        <dbReference type="ChEBI" id="CHEBI:49883"/>
        <note>4Fe-4S-S-AdoMet</note>
    </ligand>
</feature>